<dbReference type="InterPro" id="IPR019734">
    <property type="entry name" value="TPR_rpt"/>
</dbReference>
<dbReference type="SUPFAM" id="SSF48452">
    <property type="entry name" value="TPR-like"/>
    <property type="match status" value="1"/>
</dbReference>
<dbReference type="Pfam" id="PF00076">
    <property type="entry name" value="RRM_1"/>
    <property type="match status" value="1"/>
</dbReference>
<evidence type="ECO:0000259" key="7">
    <source>
        <dbReference type="PROSITE" id="PS50030"/>
    </source>
</evidence>
<comment type="caution">
    <text evidence="10">The sequence shown here is derived from an EMBL/GenBank/DDBJ whole genome shotgun (WGS) entry which is preliminary data.</text>
</comment>
<keyword evidence="3" id="KW-0802">TPR repeat</keyword>
<dbReference type="Gene3D" id="1.10.8.10">
    <property type="entry name" value="DNA helicase RuvA subunit, C-terminal domain"/>
    <property type="match status" value="1"/>
</dbReference>
<dbReference type="PANTHER" id="PTHR47678:SF4">
    <property type="entry name" value="SHOCK PROTEIN 70 (HSP70)-INTERACTING PROTEIN, PUTATIVE-RELATED"/>
    <property type="match status" value="1"/>
</dbReference>
<evidence type="ECO:0000256" key="3">
    <source>
        <dbReference type="PROSITE-ProRule" id="PRU00339"/>
    </source>
</evidence>
<keyword evidence="11" id="KW-1185">Reference proteome</keyword>
<dbReference type="Pfam" id="PF00515">
    <property type="entry name" value="TPR_1"/>
    <property type="match status" value="1"/>
</dbReference>
<sequence length="584" mass="66100">MAKEYTQQSGIPEVIEKFRVIFGQNEGNACADVFSNSSDDDDDDDDDDDYYDDVSSTSSGLDTDDTKLLMHLLQRVRDHDSRLTYHRAVRKKKGMNERDVPLLHPRVAERNAEELLAEEEREKKKAEKRKAKKKRRREKKKEEKELSATNNNNKNKKETTPQSSKKNTKSKMNGESSVTHEDKEEEEEDFLDPNSAFVSVAVNKNKRSTGANTAIIHMDRSQRTTSSKKTGDPEDAVVIESESLAVEGYKAASREEYAKAVEYFTKAIHLVHNDHRFFGNRSFCYCQLGQYGKALKDAEKSIKFAPLSAKGYYRRGEALRGLKQYKQAEEAFERVVQLDEDCEDAKQELENVRIQQVMEMGFSEDQAYTAVQQYHTVQMAVEMLTAENSALSHNSSAGDIFYSDDEDGFLSTASGVSRSQQQQQQAAAAVKQQANKMDPSNPEGQSSLWVGNITQSVTEKQLIELFSRFGVVLSVRLLPEKFCAFINFRDKSAPGPAMKYLQGKEIGGEKLLIRYPNNPVPEQIVLKKPAPITSGTNQTKLTGPVNGDECHFWRTTGCAFGDKCRYKHRKENKGIDKKPWQKPT</sequence>
<feature type="repeat" description="TPR" evidence="3">
    <location>
        <begin position="309"/>
        <end position="342"/>
    </location>
</feature>
<name>A0AAD7Z3I8_DIPPU</name>
<dbReference type="InterPro" id="IPR000504">
    <property type="entry name" value="RRM_dom"/>
</dbReference>
<dbReference type="EMBL" id="JASPKZ010010683">
    <property type="protein sequence ID" value="KAJ9573755.1"/>
    <property type="molecule type" value="Genomic_DNA"/>
</dbReference>
<feature type="domain" description="UBA" evidence="7">
    <location>
        <begin position="337"/>
        <end position="387"/>
    </location>
</feature>
<gene>
    <name evidence="10" type="ORF">L9F63_008879</name>
</gene>
<dbReference type="GO" id="GO:0003723">
    <property type="term" value="F:RNA binding"/>
    <property type="evidence" value="ECO:0007669"/>
    <property type="project" value="UniProtKB-UniRule"/>
</dbReference>
<evidence type="ECO:0000313" key="10">
    <source>
        <dbReference type="EMBL" id="KAJ9573755.1"/>
    </source>
</evidence>
<feature type="region of interest" description="Disordered" evidence="6">
    <location>
        <begin position="118"/>
        <end position="192"/>
    </location>
</feature>
<feature type="domain" description="C3H1-type" evidence="9">
    <location>
        <begin position="544"/>
        <end position="571"/>
    </location>
</feature>
<protein>
    <recommendedName>
        <fullName evidence="12">Tetratricopeptide repeat protein 31</fullName>
    </recommendedName>
</protein>
<evidence type="ECO:0000256" key="2">
    <source>
        <dbReference type="PROSITE-ProRule" id="PRU00176"/>
    </source>
</evidence>
<dbReference type="SMART" id="SM00028">
    <property type="entry name" value="TPR"/>
    <property type="match status" value="3"/>
</dbReference>
<dbReference type="InterPro" id="IPR015940">
    <property type="entry name" value="UBA"/>
</dbReference>
<dbReference type="PANTHER" id="PTHR47678">
    <property type="entry name" value="TETRATRICOPEPTIDE REPEAT PROTEIN 31"/>
    <property type="match status" value="1"/>
</dbReference>
<evidence type="ECO:0000259" key="9">
    <source>
        <dbReference type="PROSITE" id="PS50103"/>
    </source>
</evidence>
<reference evidence="10" key="2">
    <citation type="submission" date="2023-05" db="EMBL/GenBank/DDBJ databases">
        <authorList>
            <person name="Fouks B."/>
        </authorList>
    </citation>
    <scope>NUCLEOTIDE SEQUENCE</scope>
    <source>
        <strain evidence="10">Stay&amp;Tobe</strain>
        <tissue evidence="10">Testes</tissue>
    </source>
</reference>
<keyword evidence="4" id="KW-0479">Metal-binding</keyword>
<evidence type="ECO:0000256" key="5">
    <source>
        <dbReference type="SAM" id="Coils"/>
    </source>
</evidence>
<feature type="domain" description="RRM" evidence="8">
    <location>
        <begin position="446"/>
        <end position="518"/>
    </location>
</feature>
<dbReference type="GO" id="GO:0008270">
    <property type="term" value="F:zinc ion binding"/>
    <property type="evidence" value="ECO:0007669"/>
    <property type="project" value="UniProtKB-KW"/>
</dbReference>
<dbReference type="Gene3D" id="3.30.70.330">
    <property type="match status" value="1"/>
</dbReference>
<dbReference type="InterPro" id="IPR009060">
    <property type="entry name" value="UBA-like_sf"/>
</dbReference>
<dbReference type="InterPro" id="IPR012677">
    <property type="entry name" value="Nucleotide-bd_a/b_plait_sf"/>
</dbReference>
<evidence type="ECO:0000256" key="1">
    <source>
        <dbReference type="ARBA" id="ARBA00022884"/>
    </source>
</evidence>
<keyword evidence="4" id="KW-0862">Zinc</keyword>
<dbReference type="SUPFAM" id="SSF54928">
    <property type="entry name" value="RNA-binding domain, RBD"/>
    <property type="match status" value="1"/>
</dbReference>
<dbReference type="Gene3D" id="1.25.40.10">
    <property type="entry name" value="Tetratricopeptide repeat domain"/>
    <property type="match status" value="1"/>
</dbReference>
<feature type="compositionally biased region" description="Basic residues" evidence="6">
    <location>
        <begin position="126"/>
        <end position="139"/>
    </location>
</feature>
<feature type="zinc finger region" description="C3H1-type" evidence="4">
    <location>
        <begin position="544"/>
        <end position="571"/>
    </location>
</feature>
<keyword evidence="1 2" id="KW-0694">RNA-binding</keyword>
<dbReference type="SUPFAM" id="SSF46934">
    <property type="entry name" value="UBA-like"/>
    <property type="match status" value="1"/>
</dbReference>
<dbReference type="PROSITE" id="PS50103">
    <property type="entry name" value="ZF_C3H1"/>
    <property type="match status" value="1"/>
</dbReference>
<dbReference type="PROSITE" id="PS50102">
    <property type="entry name" value="RRM"/>
    <property type="match status" value="1"/>
</dbReference>
<evidence type="ECO:0000259" key="8">
    <source>
        <dbReference type="PROSITE" id="PS50102"/>
    </source>
</evidence>
<keyword evidence="5" id="KW-0175">Coiled coil</keyword>
<dbReference type="InterPro" id="IPR035979">
    <property type="entry name" value="RBD_domain_sf"/>
</dbReference>
<proteinExistence type="predicted"/>
<accession>A0AAD7Z3I8</accession>
<feature type="coiled-coil region" evidence="5">
    <location>
        <begin position="328"/>
        <end position="355"/>
    </location>
</feature>
<organism evidence="10 11">
    <name type="scientific">Diploptera punctata</name>
    <name type="common">Pacific beetle cockroach</name>
    <dbReference type="NCBI Taxonomy" id="6984"/>
    <lineage>
        <taxon>Eukaryota</taxon>
        <taxon>Metazoa</taxon>
        <taxon>Ecdysozoa</taxon>
        <taxon>Arthropoda</taxon>
        <taxon>Hexapoda</taxon>
        <taxon>Insecta</taxon>
        <taxon>Pterygota</taxon>
        <taxon>Neoptera</taxon>
        <taxon>Polyneoptera</taxon>
        <taxon>Dictyoptera</taxon>
        <taxon>Blattodea</taxon>
        <taxon>Blaberoidea</taxon>
        <taxon>Blaberidae</taxon>
        <taxon>Diplopterinae</taxon>
        <taxon>Diploptera</taxon>
    </lineage>
</organism>
<keyword evidence="4" id="KW-0863">Zinc-finger</keyword>
<dbReference type="AlphaFoldDB" id="A0AAD7Z3I8"/>
<evidence type="ECO:0008006" key="12">
    <source>
        <dbReference type="Google" id="ProtNLM"/>
    </source>
</evidence>
<feature type="repeat" description="TPR" evidence="3">
    <location>
        <begin position="241"/>
        <end position="274"/>
    </location>
</feature>
<dbReference type="PROSITE" id="PS50005">
    <property type="entry name" value="TPR"/>
    <property type="match status" value="2"/>
</dbReference>
<dbReference type="CDD" id="cd00590">
    <property type="entry name" value="RRM_SF"/>
    <property type="match status" value="1"/>
</dbReference>
<dbReference type="InterPro" id="IPR011990">
    <property type="entry name" value="TPR-like_helical_dom_sf"/>
</dbReference>
<dbReference type="PROSITE" id="PS50030">
    <property type="entry name" value="UBA"/>
    <property type="match status" value="1"/>
</dbReference>
<feature type="compositionally biased region" description="Polar residues" evidence="6">
    <location>
        <begin position="160"/>
        <end position="177"/>
    </location>
</feature>
<reference evidence="10" key="1">
    <citation type="journal article" date="2023" name="IScience">
        <title>Live-bearing cockroach genome reveals convergent evolutionary mechanisms linked to viviparity in insects and beyond.</title>
        <authorList>
            <person name="Fouks B."/>
            <person name="Harrison M.C."/>
            <person name="Mikhailova A.A."/>
            <person name="Marchal E."/>
            <person name="English S."/>
            <person name="Carruthers M."/>
            <person name="Jennings E.C."/>
            <person name="Chiamaka E.L."/>
            <person name="Frigard R.A."/>
            <person name="Pippel M."/>
            <person name="Attardo G.M."/>
            <person name="Benoit J.B."/>
            <person name="Bornberg-Bauer E."/>
            <person name="Tobe S.S."/>
        </authorList>
    </citation>
    <scope>NUCLEOTIDE SEQUENCE</scope>
    <source>
        <strain evidence="10">Stay&amp;Tobe</strain>
    </source>
</reference>
<evidence type="ECO:0000256" key="6">
    <source>
        <dbReference type="SAM" id="MobiDB-lite"/>
    </source>
</evidence>
<feature type="compositionally biased region" description="Acidic residues" evidence="6">
    <location>
        <begin position="38"/>
        <end position="52"/>
    </location>
</feature>
<evidence type="ECO:0000256" key="4">
    <source>
        <dbReference type="PROSITE-ProRule" id="PRU00723"/>
    </source>
</evidence>
<feature type="region of interest" description="Disordered" evidence="6">
    <location>
        <begin position="32"/>
        <end position="64"/>
    </location>
</feature>
<dbReference type="Proteomes" id="UP001233999">
    <property type="component" value="Unassembled WGS sequence"/>
</dbReference>
<evidence type="ECO:0000313" key="11">
    <source>
        <dbReference type="Proteomes" id="UP001233999"/>
    </source>
</evidence>
<dbReference type="InterPro" id="IPR000571">
    <property type="entry name" value="Znf_CCCH"/>
</dbReference>
<dbReference type="SMART" id="SM00360">
    <property type="entry name" value="RRM"/>
    <property type="match status" value="1"/>
</dbReference>